<feature type="transmembrane region" description="Helical" evidence="7">
    <location>
        <begin position="32"/>
        <end position="59"/>
    </location>
</feature>
<dbReference type="InterPro" id="IPR010929">
    <property type="entry name" value="PDR_CDR_ABC"/>
</dbReference>
<dbReference type="Pfam" id="PF06422">
    <property type="entry name" value="PDR_CDR"/>
    <property type="match status" value="1"/>
</dbReference>
<accession>L8WLW4</accession>
<protein>
    <submittedName>
        <fullName evidence="10">ABC transporter</fullName>
    </submittedName>
</protein>
<feature type="compositionally biased region" description="Polar residues" evidence="6">
    <location>
        <begin position="562"/>
        <end position="574"/>
    </location>
</feature>
<comment type="subcellular location">
    <subcellularLocation>
        <location evidence="1">Membrane</location>
        <topology evidence="1">Multi-pass membrane protein</topology>
    </subcellularLocation>
</comment>
<dbReference type="PANTHER" id="PTHR19241">
    <property type="entry name" value="ATP-BINDING CASSETTE TRANSPORTER"/>
    <property type="match status" value="1"/>
</dbReference>
<evidence type="ECO:0000256" key="5">
    <source>
        <dbReference type="ARBA" id="ARBA00023136"/>
    </source>
</evidence>
<dbReference type="GO" id="GO:0140359">
    <property type="term" value="F:ABC-type transporter activity"/>
    <property type="evidence" value="ECO:0007669"/>
    <property type="project" value="InterPro"/>
</dbReference>
<keyword evidence="2" id="KW-0813">Transport</keyword>
<dbReference type="HOGENOM" id="CLU_318362_0_0_1"/>
<gene>
    <name evidence="10" type="ORF">AG1IA_07029</name>
</gene>
<evidence type="ECO:0000259" key="8">
    <source>
        <dbReference type="Pfam" id="PF01061"/>
    </source>
</evidence>
<evidence type="ECO:0000256" key="2">
    <source>
        <dbReference type="ARBA" id="ARBA00022448"/>
    </source>
</evidence>
<name>L8WLW4_THACA</name>
<dbReference type="AlphaFoldDB" id="L8WLW4"/>
<comment type="caution">
    <text evidence="10">The sequence shown here is derived from an EMBL/GenBank/DDBJ whole genome shotgun (WGS) entry which is preliminary data.</text>
</comment>
<dbReference type="STRING" id="983506.L8WLW4"/>
<evidence type="ECO:0000256" key="1">
    <source>
        <dbReference type="ARBA" id="ARBA00004141"/>
    </source>
</evidence>
<keyword evidence="4 7" id="KW-1133">Transmembrane helix</keyword>
<feature type="transmembrane region" description="Helical" evidence="7">
    <location>
        <begin position="71"/>
        <end position="92"/>
    </location>
</feature>
<keyword evidence="5 7" id="KW-0472">Membrane</keyword>
<reference evidence="10 11" key="1">
    <citation type="journal article" date="2013" name="Nat. Commun.">
        <title>The evolution and pathogenic mechanisms of the rice sheath blight pathogen.</title>
        <authorList>
            <person name="Zheng A."/>
            <person name="Lin R."/>
            <person name="Xu L."/>
            <person name="Qin P."/>
            <person name="Tang C."/>
            <person name="Ai P."/>
            <person name="Zhang D."/>
            <person name="Liu Y."/>
            <person name="Sun Z."/>
            <person name="Feng H."/>
            <person name="Wang Y."/>
            <person name="Chen Y."/>
            <person name="Liang X."/>
            <person name="Fu R."/>
            <person name="Li Q."/>
            <person name="Zhang J."/>
            <person name="Yu X."/>
            <person name="Xie Z."/>
            <person name="Ding L."/>
            <person name="Guan P."/>
            <person name="Tang J."/>
            <person name="Liang Y."/>
            <person name="Wang S."/>
            <person name="Deng Q."/>
            <person name="Li S."/>
            <person name="Zhu J."/>
            <person name="Wang L."/>
            <person name="Liu H."/>
            <person name="Li P."/>
        </authorList>
    </citation>
    <scope>NUCLEOTIDE SEQUENCE [LARGE SCALE GENOMIC DNA]</scope>
    <source>
        <strain evidence="11">AG-1 IA</strain>
    </source>
</reference>
<dbReference type="Pfam" id="PF01061">
    <property type="entry name" value="ABC2_membrane"/>
    <property type="match status" value="1"/>
</dbReference>
<evidence type="ECO:0000256" key="3">
    <source>
        <dbReference type="ARBA" id="ARBA00022692"/>
    </source>
</evidence>
<feature type="region of interest" description="Disordered" evidence="6">
    <location>
        <begin position="554"/>
        <end position="671"/>
    </location>
</feature>
<feature type="transmembrane region" description="Helical" evidence="7">
    <location>
        <begin position="226"/>
        <end position="247"/>
    </location>
</feature>
<evidence type="ECO:0000313" key="11">
    <source>
        <dbReference type="Proteomes" id="UP000011668"/>
    </source>
</evidence>
<dbReference type="GO" id="GO:0016020">
    <property type="term" value="C:membrane"/>
    <property type="evidence" value="ECO:0007669"/>
    <property type="project" value="UniProtKB-SubCell"/>
</dbReference>
<dbReference type="GO" id="GO:0005524">
    <property type="term" value="F:ATP binding"/>
    <property type="evidence" value="ECO:0007669"/>
    <property type="project" value="InterPro"/>
</dbReference>
<evidence type="ECO:0000313" key="10">
    <source>
        <dbReference type="EMBL" id="ELU38940.1"/>
    </source>
</evidence>
<dbReference type="EMBL" id="AFRT01001979">
    <property type="protein sequence ID" value="ELU38940.1"/>
    <property type="molecule type" value="Genomic_DNA"/>
</dbReference>
<evidence type="ECO:0000259" key="9">
    <source>
        <dbReference type="Pfam" id="PF06422"/>
    </source>
</evidence>
<dbReference type="Proteomes" id="UP000011668">
    <property type="component" value="Unassembled WGS sequence"/>
</dbReference>
<proteinExistence type="predicted"/>
<organism evidence="10 11">
    <name type="scientific">Thanatephorus cucumeris (strain AG1-IA)</name>
    <name type="common">Rice sheath blight fungus</name>
    <name type="synonym">Rhizoctonia solani</name>
    <dbReference type="NCBI Taxonomy" id="983506"/>
    <lineage>
        <taxon>Eukaryota</taxon>
        <taxon>Fungi</taxon>
        <taxon>Dikarya</taxon>
        <taxon>Basidiomycota</taxon>
        <taxon>Agaricomycotina</taxon>
        <taxon>Agaricomycetes</taxon>
        <taxon>Cantharellales</taxon>
        <taxon>Ceratobasidiaceae</taxon>
        <taxon>Rhizoctonia</taxon>
        <taxon>Rhizoctonia solani AG-1</taxon>
    </lineage>
</organism>
<feature type="domain" description="CDR ABC transporter" evidence="9">
    <location>
        <begin position="208"/>
        <end position="250"/>
    </location>
</feature>
<feature type="compositionally biased region" description="Acidic residues" evidence="6">
    <location>
        <begin position="630"/>
        <end position="639"/>
    </location>
</feature>
<dbReference type="InterPro" id="IPR013525">
    <property type="entry name" value="ABC2_TM"/>
</dbReference>
<evidence type="ECO:0000256" key="6">
    <source>
        <dbReference type="SAM" id="MobiDB-lite"/>
    </source>
</evidence>
<keyword evidence="11" id="KW-1185">Reference proteome</keyword>
<feature type="domain" description="ABC-2 type transporter transmembrane" evidence="8">
    <location>
        <begin position="4"/>
        <end position="151"/>
    </location>
</feature>
<evidence type="ECO:0000256" key="7">
    <source>
        <dbReference type="SAM" id="Phobius"/>
    </source>
</evidence>
<sequence length="914" mass="101011">MPAIIISQVEPMFIIARMIFIRESSSRMYSEFAFALGQLMAEMPYSLLCAVVYFLLFYYPTGFQYASDRAGYQFLMFLVTEVFAVTLGQMIAALTPTVFIAGLLNPFILVTFSLFCGVMIPKDSIPKFWRVWLYQLDPFTRLISGMVSTELHGLKITCSPLEFAVFQPPQGQTCLQWAGDFVNASVVISLRGGTDMFSLGRYCPYEYGDDFYSGLGISFDTRWRDFGILIAFTVFNTIVTLIASRVFKFSNLGLILEANGSFQTDFHPTNAKTNSSIKPLRMANARYSSSSAIVARIWEAQATVPVAILMDPFVCLSLASHHIRPPVLFVCSNVLSLPLAPVLAPEWYTPFAYTSGFVLSDDEVFDLAKHLGFDFVPSPSAHKLDVAICLHNASRSISLYMASKDEHLKPYNLQGVLLGQPSPDCWNPPGCFVIPTIRNYKKNDTDPETDENTQKVKAAILGVGVPEKYLCHFETYPNEKHPTTLVGILPPPVSRSPTGPDSGIRLKVPPFENTFKAQVHSRDSGEDDEDMDDNVEELAARIEKLKERMQVALEKQKKRENTLPQVTVSNNQPRDPSPPLENPELSVGTPAQSSEDDGEDDDIQWLGTLSHNIGGPEHPEPPVGAPVQSSEDDSEEDDIQWLGTSSDNSEGPEHPDPPNTSATHTILEEPVILPRKRRLSEIYSGPESSARGALRNVKRKLLEDTDEETRAPDQQVTYPTIALQPIGVHSARPYALEVLGSHLGHQPLGFSKSWRDLQVSTGAIKQARLLVQSVGRVYRGARGVVYSLKFVSSGGALATKLEPLNSSSLGHSDDPHVCMTRKGSVIRPCGESITRLAHTIIFEFVIQLEYLIYEANACSIIQVTQQARGIYSLRCTGHKWIDANTPSATTESCNKLGFSSTNQGGYLQLVATAD</sequence>
<dbReference type="OrthoDB" id="3261794at2759"/>
<evidence type="ECO:0000256" key="4">
    <source>
        <dbReference type="ARBA" id="ARBA00022989"/>
    </source>
</evidence>
<feature type="transmembrane region" description="Helical" evidence="7">
    <location>
        <begin position="98"/>
        <end position="120"/>
    </location>
</feature>
<keyword evidence="3 7" id="KW-0812">Transmembrane</keyword>
<feature type="compositionally biased region" description="Acidic residues" evidence="6">
    <location>
        <begin position="594"/>
        <end position="603"/>
    </location>
</feature>
<feature type="region of interest" description="Disordered" evidence="6">
    <location>
        <begin position="489"/>
        <end position="532"/>
    </location>
</feature>